<dbReference type="Pfam" id="PF13456">
    <property type="entry name" value="RVT_3"/>
    <property type="match status" value="1"/>
</dbReference>
<dbReference type="InterPro" id="IPR002156">
    <property type="entry name" value="RNaseH_domain"/>
</dbReference>
<keyword evidence="3" id="KW-1185">Reference proteome</keyword>
<dbReference type="InterPro" id="IPR044730">
    <property type="entry name" value="RNase_H-like_dom_plant"/>
</dbReference>
<dbReference type="SUPFAM" id="SSF53098">
    <property type="entry name" value="Ribonuclease H-like"/>
    <property type="match status" value="1"/>
</dbReference>
<dbReference type="CDD" id="cd06222">
    <property type="entry name" value="RNase_H_like"/>
    <property type="match status" value="1"/>
</dbReference>
<feature type="domain" description="RNase H type-1" evidence="1">
    <location>
        <begin position="27"/>
        <end position="147"/>
    </location>
</feature>
<reference evidence="2 3" key="1">
    <citation type="submission" date="2023-03" db="EMBL/GenBank/DDBJ databases">
        <title>WGS of Gossypium arboreum.</title>
        <authorList>
            <person name="Yu D."/>
        </authorList>
    </citation>
    <scope>NUCLEOTIDE SEQUENCE [LARGE SCALE GENOMIC DNA]</scope>
    <source>
        <tissue evidence="2">Leaf</tissue>
    </source>
</reference>
<evidence type="ECO:0000259" key="1">
    <source>
        <dbReference type="Pfam" id="PF13456"/>
    </source>
</evidence>
<dbReference type="EMBL" id="JARKNE010000009">
    <property type="protein sequence ID" value="KAK5802987.1"/>
    <property type="molecule type" value="Genomic_DNA"/>
</dbReference>
<dbReference type="PANTHER" id="PTHR47723">
    <property type="entry name" value="OS05G0353850 PROTEIN"/>
    <property type="match status" value="1"/>
</dbReference>
<sequence>MREELIRLVYLVFYIWAQVNQERVFLNTDGAVQLDTGLAAARGIVRDKKGNWIADFHRFIGKCSVFDAKIWGILDGLKLVQRRGHDQVIILSDCLEVVKAIIGSSSTSSNSALVRRIHTILSQETQWILRFIPREQIQVVDCLAKQALIEKANMQVFDVPPKWSHGFIDRDKLMSDTLTQSLFL</sequence>
<evidence type="ECO:0000313" key="2">
    <source>
        <dbReference type="EMBL" id="KAK5802987.1"/>
    </source>
</evidence>
<protein>
    <recommendedName>
        <fullName evidence="1">RNase H type-1 domain-containing protein</fullName>
    </recommendedName>
</protein>
<dbReference type="InterPro" id="IPR053151">
    <property type="entry name" value="RNase_H-like"/>
</dbReference>
<proteinExistence type="predicted"/>
<name>A0ABR0NPQ0_GOSAR</name>
<dbReference type="Gene3D" id="3.30.420.10">
    <property type="entry name" value="Ribonuclease H-like superfamily/Ribonuclease H"/>
    <property type="match status" value="1"/>
</dbReference>
<dbReference type="PANTHER" id="PTHR47723:SF19">
    <property type="entry name" value="POLYNUCLEOTIDYL TRANSFERASE, RIBONUCLEASE H-LIKE SUPERFAMILY PROTEIN"/>
    <property type="match status" value="1"/>
</dbReference>
<accession>A0ABR0NPQ0</accession>
<comment type="caution">
    <text evidence="2">The sequence shown here is derived from an EMBL/GenBank/DDBJ whole genome shotgun (WGS) entry which is preliminary data.</text>
</comment>
<organism evidence="2 3">
    <name type="scientific">Gossypium arboreum</name>
    <name type="common">Tree cotton</name>
    <name type="synonym">Gossypium nanking</name>
    <dbReference type="NCBI Taxonomy" id="29729"/>
    <lineage>
        <taxon>Eukaryota</taxon>
        <taxon>Viridiplantae</taxon>
        <taxon>Streptophyta</taxon>
        <taxon>Embryophyta</taxon>
        <taxon>Tracheophyta</taxon>
        <taxon>Spermatophyta</taxon>
        <taxon>Magnoliopsida</taxon>
        <taxon>eudicotyledons</taxon>
        <taxon>Gunneridae</taxon>
        <taxon>Pentapetalae</taxon>
        <taxon>rosids</taxon>
        <taxon>malvids</taxon>
        <taxon>Malvales</taxon>
        <taxon>Malvaceae</taxon>
        <taxon>Malvoideae</taxon>
        <taxon>Gossypium</taxon>
    </lineage>
</organism>
<dbReference type="Proteomes" id="UP001358586">
    <property type="component" value="Chromosome 9"/>
</dbReference>
<dbReference type="InterPro" id="IPR036397">
    <property type="entry name" value="RNaseH_sf"/>
</dbReference>
<evidence type="ECO:0000313" key="3">
    <source>
        <dbReference type="Proteomes" id="UP001358586"/>
    </source>
</evidence>
<dbReference type="InterPro" id="IPR012337">
    <property type="entry name" value="RNaseH-like_sf"/>
</dbReference>
<gene>
    <name evidence="2" type="ORF">PVK06_030624</name>
</gene>